<dbReference type="GO" id="GO:0042128">
    <property type="term" value="P:nitrate assimilation"/>
    <property type="evidence" value="ECO:0007669"/>
    <property type="project" value="UniProtKB-KW"/>
</dbReference>
<sequence>MENWISICESDAIAPNTGVCAKVEDKQIAIFFSKRTNSLHAISNYDPIGKANILSRGILGCMDDKLCVSSPLYKQHFCLETGHCIEDPEYNVPIYQVRNNNGTIEVKQ</sequence>
<evidence type="ECO:0000313" key="9">
    <source>
        <dbReference type="Proteomes" id="UP000031977"/>
    </source>
</evidence>
<evidence type="ECO:0000256" key="4">
    <source>
        <dbReference type="ARBA" id="ARBA00023004"/>
    </source>
</evidence>
<dbReference type="OrthoDB" id="516687at2"/>
<keyword evidence="2" id="KW-0479">Metal-binding</keyword>
<dbReference type="Proteomes" id="UP000031977">
    <property type="component" value="Unassembled WGS sequence"/>
</dbReference>
<dbReference type="AlphaFoldDB" id="A0A0C3ED85"/>
<dbReference type="STRING" id="50718.SU60_01190"/>
<dbReference type="PROSITE" id="PS51296">
    <property type="entry name" value="RIESKE"/>
    <property type="match status" value="1"/>
</dbReference>
<dbReference type="EMBL" id="JXOK01000004">
    <property type="protein sequence ID" value="KIN12433.1"/>
    <property type="molecule type" value="Genomic_DNA"/>
</dbReference>
<keyword evidence="4" id="KW-0408">Iron</keyword>
<keyword evidence="1" id="KW-0001">2Fe-2S</keyword>
<keyword evidence="5" id="KW-0411">Iron-sulfur</keyword>
<accession>A0A0C3ED85</accession>
<proteinExistence type="predicted"/>
<reference evidence="8 9" key="1">
    <citation type="submission" date="2015-01" db="EMBL/GenBank/DDBJ databases">
        <title>Draft genome of Vibrio mytili type strain CAIM 528.</title>
        <authorList>
            <person name="Gonzalez-Castillo A."/>
            <person name="Gomez-Gil B."/>
            <person name="Enciso-Ibarra J."/>
        </authorList>
    </citation>
    <scope>NUCLEOTIDE SEQUENCE [LARGE SCALE GENOMIC DNA]</scope>
    <source>
        <strain evidence="8 9">CAIM 528</strain>
    </source>
</reference>
<feature type="domain" description="Rieske" evidence="7">
    <location>
        <begin position="4"/>
        <end position="106"/>
    </location>
</feature>
<dbReference type="GO" id="GO:0051537">
    <property type="term" value="F:2 iron, 2 sulfur cluster binding"/>
    <property type="evidence" value="ECO:0007669"/>
    <property type="project" value="UniProtKB-KW"/>
</dbReference>
<dbReference type="InterPro" id="IPR012748">
    <property type="entry name" value="Rieske-like_NirD"/>
</dbReference>
<dbReference type="GO" id="GO:0046872">
    <property type="term" value="F:metal ion binding"/>
    <property type="evidence" value="ECO:0007669"/>
    <property type="project" value="UniProtKB-KW"/>
</dbReference>
<evidence type="ECO:0000256" key="5">
    <source>
        <dbReference type="ARBA" id="ARBA00023014"/>
    </source>
</evidence>
<name>A0A0C3ED85_9VIBR</name>
<dbReference type="NCBIfam" id="TIGR02378">
    <property type="entry name" value="nirD_assim_sml"/>
    <property type="match status" value="1"/>
</dbReference>
<evidence type="ECO:0000313" key="8">
    <source>
        <dbReference type="EMBL" id="KIN12433.1"/>
    </source>
</evidence>
<keyword evidence="3" id="KW-0560">Oxidoreductase</keyword>
<evidence type="ECO:0000256" key="1">
    <source>
        <dbReference type="ARBA" id="ARBA00022714"/>
    </source>
</evidence>
<dbReference type="Pfam" id="PF13806">
    <property type="entry name" value="Rieske_2"/>
    <property type="match status" value="1"/>
</dbReference>
<dbReference type="Gene3D" id="2.102.10.10">
    <property type="entry name" value="Rieske [2Fe-2S] iron-sulphur domain"/>
    <property type="match status" value="1"/>
</dbReference>
<dbReference type="PANTHER" id="PTHR40562:SF1">
    <property type="entry name" value="NITRITE REDUCTASE (NADH) SMALL SUBUNIT"/>
    <property type="match status" value="1"/>
</dbReference>
<dbReference type="InterPro" id="IPR017881">
    <property type="entry name" value="NirD"/>
</dbReference>
<dbReference type="InterPro" id="IPR017941">
    <property type="entry name" value="Rieske_2Fe-2S"/>
</dbReference>
<dbReference type="PROSITE" id="PS51300">
    <property type="entry name" value="NIRD"/>
    <property type="match status" value="1"/>
</dbReference>
<comment type="caution">
    <text evidence="8">The sequence shown here is derived from an EMBL/GenBank/DDBJ whole genome shotgun (WGS) entry which is preliminary data.</text>
</comment>
<dbReference type="RefSeq" id="WP_041153945.1">
    <property type="nucleotide sequence ID" value="NZ_CBCRVP010000022.1"/>
</dbReference>
<evidence type="ECO:0000259" key="7">
    <source>
        <dbReference type="PROSITE" id="PS51296"/>
    </source>
</evidence>
<gene>
    <name evidence="8" type="ORF">SU60_01190</name>
</gene>
<dbReference type="InterPro" id="IPR036922">
    <property type="entry name" value="Rieske_2Fe-2S_sf"/>
</dbReference>
<protein>
    <submittedName>
        <fullName evidence="8">Nitrite reductase</fullName>
    </submittedName>
</protein>
<evidence type="ECO:0000256" key="3">
    <source>
        <dbReference type="ARBA" id="ARBA00023002"/>
    </source>
</evidence>
<organism evidence="8 9">
    <name type="scientific">Vibrio mytili</name>
    <dbReference type="NCBI Taxonomy" id="50718"/>
    <lineage>
        <taxon>Bacteria</taxon>
        <taxon>Pseudomonadati</taxon>
        <taxon>Pseudomonadota</taxon>
        <taxon>Gammaproteobacteria</taxon>
        <taxon>Vibrionales</taxon>
        <taxon>Vibrionaceae</taxon>
        <taxon>Vibrio</taxon>
    </lineage>
</organism>
<evidence type="ECO:0000256" key="6">
    <source>
        <dbReference type="ARBA" id="ARBA00023063"/>
    </source>
</evidence>
<keyword evidence="9" id="KW-1185">Reference proteome</keyword>
<dbReference type="GO" id="GO:0008942">
    <property type="term" value="F:nitrite reductase [NAD(P)H] activity"/>
    <property type="evidence" value="ECO:0007669"/>
    <property type="project" value="InterPro"/>
</dbReference>
<dbReference type="PANTHER" id="PTHR40562">
    <property type="match status" value="1"/>
</dbReference>
<dbReference type="SUPFAM" id="SSF50022">
    <property type="entry name" value="ISP domain"/>
    <property type="match status" value="1"/>
</dbReference>
<evidence type="ECO:0000256" key="2">
    <source>
        <dbReference type="ARBA" id="ARBA00022723"/>
    </source>
</evidence>
<keyword evidence="6" id="KW-0534">Nitrate assimilation</keyword>
<dbReference type="CDD" id="cd03529">
    <property type="entry name" value="Rieske_NirD"/>
    <property type="match status" value="1"/>
</dbReference>